<dbReference type="SUPFAM" id="SSF51735">
    <property type="entry name" value="NAD(P)-binding Rossmann-fold domains"/>
    <property type="match status" value="1"/>
</dbReference>
<reference evidence="5" key="1">
    <citation type="journal article" date="2015" name="Int. J. Syst. Evol. Microbiol.">
        <title>Rhizobium alvei sp. nov., isolated from a freshwater river.</title>
        <authorList>
            <person name="Sheu S.Y."/>
            <person name="Huang H.W."/>
            <person name="Young C.C."/>
            <person name="Chen W.M."/>
        </authorList>
    </citation>
    <scope>NUCLEOTIDE SEQUENCE</scope>
    <source>
        <strain evidence="5">TNR-22</strain>
    </source>
</reference>
<evidence type="ECO:0000313" key="6">
    <source>
        <dbReference type="Proteomes" id="UP001174932"/>
    </source>
</evidence>
<comment type="caution">
    <text evidence="5">The sequence shown here is derived from an EMBL/GenBank/DDBJ whole genome shotgun (WGS) entry which is preliminary data.</text>
</comment>
<evidence type="ECO:0000259" key="4">
    <source>
        <dbReference type="SMART" id="SM00822"/>
    </source>
</evidence>
<gene>
    <name evidence="5" type="ORF">Q4481_07065</name>
</gene>
<dbReference type="PANTHER" id="PTHR44196:SF1">
    <property type="entry name" value="DEHYDROGENASE_REDUCTASE SDR FAMILY MEMBER 7B"/>
    <property type="match status" value="1"/>
</dbReference>
<dbReference type="InterPro" id="IPR036291">
    <property type="entry name" value="NAD(P)-bd_dom_sf"/>
</dbReference>
<dbReference type="RefSeq" id="WP_304375625.1">
    <property type="nucleotide sequence ID" value="NZ_JAUOZU010000006.1"/>
</dbReference>
<dbReference type="PRINTS" id="PR00080">
    <property type="entry name" value="SDRFAMILY"/>
</dbReference>
<dbReference type="SMART" id="SM00822">
    <property type="entry name" value="PKS_KR"/>
    <property type="match status" value="1"/>
</dbReference>
<dbReference type="InterPro" id="IPR002347">
    <property type="entry name" value="SDR_fam"/>
</dbReference>
<name>A0ABT8YJS0_9HYPH</name>
<proteinExistence type="inferred from homology"/>
<keyword evidence="2" id="KW-0560">Oxidoreductase</keyword>
<dbReference type="PRINTS" id="PR00081">
    <property type="entry name" value="GDHRDH"/>
</dbReference>
<dbReference type="PANTHER" id="PTHR44196">
    <property type="entry name" value="DEHYDROGENASE/REDUCTASE SDR FAMILY MEMBER 7B"/>
    <property type="match status" value="1"/>
</dbReference>
<protein>
    <submittedName>
        <fullName evidence="5">SDR family oxidoreductase</fullName>
    </submittedName>
</protein>
<organism evidence="5 6">
    <name type="scientific">Rhizobium alvei</name>
    <dbReference type="NCBI Taxonomy" id="1132659"/>
    <lineage>
        <taxon>Bacteria</taxon>
        <taxon>Pseudomonadati</taxon>
        <taxon>Pseudomonadota</taxon>
        <taxon>Alphaproteobacteria</taxon>
        <taxon>Hyphomicrobiales</taxon>
        <taxon>Rhizobiaceae</taxon>
        <taxon>Rhizobium/Agrobacterium group</taxon>
        <taxon>Rhizobium</taxon>
    </lineage>
</organism>
<evidence type="ECO:0000256" key="2">
    <source>
        <dbReference type="ARBA" id="ARBA00023002"/>
    </source>
</evidence>
<dbReference type="Gene3D" id="3.40.50.720">
    <property type="entry name" value="NAD(P)-binding Rossmann-like Domain"/>
    <property type="match status" value="1"/>
</dbReference>
<keyword evidence="6" id="KW-1185">Reference proteome</keyword>
<dbReference type="PROSITE" id="PS00061">
    <property type="entry name" value="ADH_SHORT"/>
    <property type="match status" value="1"/>
</dbReference>
<feature type="domain" description="Ketoreductase" evidence="4">
    <location>
        <begin position="2"/>
        <end position="187"/>
    </location>
</feature>
<sequence>MKVIVLTGASEGIGREMARQLAKRHGADLGLVMAARRVQPLEELAEELRPTGARIEVIPTDVTDRDRCRNLIDETIARLGQIDILINNAGMSAHANFADTTDTDLEWYERLMVINYWSVVWLTRAALPHLLARKGMVVGISSVAGLFGVPGRTAYCGSKFAMNGLLEALRAELGPKGLRVMIAYPGTIDTDLRKHGFGPGGQPAGVSMIRDDRAMPAATCARIILDGIDKGKRDVLMTPKMAFGRWLRLIAPAILDRLAMKEVKEEFRP</sequence>
<dbReference type="EMBL" id="JAUOZU010000006">
    <property type="protein sequence ID" value="MDO6963712.1"/>
    <property type="molecule type" value="Genomic_DNA"/>
</dbReference>
<accession>A0ABT8YJS0</accession>
<dbReference type="NCBIfam" id="NF004825">
    <property type="entry name" value="PRK06181.1"/>
    <property type="match status" value="1"/>
</dbReference>
<comment type="similarity">
    <text evidence="1 3">Belongs to the short-chain dehydrogenases/reductases (SDR) family.</text>
</comment>
<evidence type="ECO:0000313" key="5">
    <source>
        <dbReference type="EMBL" id="MDO6963712.1"/>
    </source>
</evidence>
<dbReference type="Pfam" id="PF00106">
    <property type="entry name" value="adh_short"/>
    <property type="match status" value="1"/>
</dbReference>
<dbReference type="InterPro" id="IPR057326">
    <property type="entry name" value="KR_dom"/>
</dbReference>
<evidence type="ECO:0000256" key="1">
    <source>
        <dbReference type="ARBA" id="ARBA00006484"/>
    </source>
</evidence>
<dbReference type="InterPro" id="IPR020904">
    <property type="entry name" value="Sc_DH/Rdtase_CS"/>
</dbReference>
<reference evidence="5" key="2">
    <citation type="submission" date="2023-07" db="EMBL/GenBank/DDBJ databases">
        <authorList>
            <person name="Shen H."/>
        </authorList>
    </citation>
    <scope>NUCLEOTIDE SEQUENCE</scope>
    <source>
        <strain evidence="5">TNR-22</strain>
    </source>
</reference>
<evidence type="ECO:0000256" key="3">
    <source>
        <dbReference type="RuleBase" id="RU000363"/>
    </source>
</evidence>
<dbReference type="Proteomes" id="UP001174932">
    <property type="component" value="Unassembled WGS sequence"/>
</dbReference>